<accession>A0A7R9A9E5</accession>
<dbReference type="OrthoDB" id="203097at2759"/>
<feature type="signal peptide" evidence="1">
    <location>
        <begin position="1"/>
        <end position="18"/>
    </location>
</feature>
<dbReference type="EMBL" id="CAJPEV010002545">
    <property type="protein sequence ID" value="CAG0897276.1"/>
    <property type="molecule type" value="Genomic_DNA"/>
</dbReference>
<feature type="chain" id="PRO_5036402802" evidence="1">
    <location>
        <begin position="19"/>
        <end position="182"/>
    </location>
</feature>
<dbReference type="InterPro" id="IPR038770">
    <property type="entry name" value="Na+/solute_symporter_sf"/>
</dbReference>
<sequence length="182" mass="19958">MEGFAVFCFVCVFGVVSGGVETGVEVFPVEPLTEGEKGEVLIMVQQSFDVGNLSLTLVAEPEEPWRLEVVEPRMIVVVGENVTLKLLPHWLGRTGIRIKLTDQTGSVVAEEVVKVTILRQIRIIDRIFMIVLTCMVVVNNVNMGCQLDLNVIKETLKRPIGPAVGFFSQFTVMPLVSSVLAG</sequence>
<evidence type="ECO:0000256" key="1">
    <source>
        <dbReference type="SAM" id="SignalP"/>
    </source>
</evidence>
<protein>
    <submittedName>
        <fullName evidence="2">Uncharacterized protein</fullName>
    </submittedName>
</protein>
<dbReference type="Proteomes" id="UP000677054">
    <property type="component" value="Unassembled WGS sequence"/>
</dbReference>
<name>A0A7R9A9E5_9CRUS</name>
<dbReference type="EMBL" id="LR902062">
    <property type="protein sequence ID" value="CAD7249902.1"/>
    <property type="molecule type" value="Genomic_DNA"/>
</dbReference>
<organism evidence="2">
    <name type="scientific">Darwinula stevensoni</name>
    <dbReference type="NCBI Taxonomy" id="69355"/>
    <lineage>
        <taxon>Eukaryota</taxon>
        <taxon>Metazoa</taxon>
        <taxon>Ecdysozoa</taxon>
        <taxon>Arthropoda</taxon>
        <taxon>Crustacea</taxon>
        <taxon>Oligostraca</taxon>
        <taxon>Ostracoda</taxon>
        <taxon>Podocopa</taxon>
        <taxon>Podocopida</taxon>
        <taxon>Darwinulocopina</taxon>
        <taxon>Darwinuloidea</taxon>
        <taxon>Darwinulidae</taxon>
        <taxon>Darwinula</taxon>
    </lineage>
</organism>
<keyword evidence="1" id="KW-0732">Signal</keyword>
<evidence type="ECO:0000313" key="3">
    <source>
        <dbReference type="Proteomes" id="UP000677054"/>
    </source>
</evidence>
<reference evidence="2" key="1">
    <citation type="submission" date="2020-11" db="EMBL/GenBank/DDBJ databases">
        <authorList>
            <person name="Tran Van P."/>
        </authorList>
    </citation>
    <scope>NUCLEOTIDE SEQUENCE</scope>
</reference>
<dbReference type="Gene3D" id="1.20.1530.20">
    <property type="match status" value="1"/>
</dbReference>
<evidence type="ECO:0000313" key="2">
    <source>
        <dbReference type="EMBL" id="CAD7249902.1"/>
    </source>
</evidence>
<proteinExistence type="predicted"/>
<gene>
    <name evidence="2" type="ORF">DSTB1V02_LOCUS9688</name>
</gene>
<keyword evidence="3" id="KW-1185">Reference proteome</keyword>
<dbReference type="AlphaFoldDB" id="A0A7R9A9E5"/>